<dbReference type="PANTHER" id="PTHR23086:SF8">
    <property type="entry name" value="PHOSPHATIDYLINOSITOL 5-PHOSPHATE 4-KINASE, ISOFORM A"/>
    <property type="match status" value="1"/>
</dbReference>
<dbReference type="EMBL" id="JAAPAO010000262">
    <property type="protein sequence ID" value="KAF4665391.1"/>
    <property type="molecule type" value="Genomic_DNA"/>
</dbReference>
<dbReference type="GO" id="GO:0016308">
    <property type="term" value="F:1-phosphatidylinositol-4-phosphate 5-kinase activity"/>
    <property type="evidence" value="ECO:0007669"/>
    <property type="project" value="TreeGrafter"/>
</dbReference>
<organism evidence="4 5">
    <name type="scientific">Perkinsus chesapeaki</name>
    <name type="common">Clam parasite</name>
    <name type="synonym">Perkinsus andrewsi</name>
    <dbReference type="NCBI Taxonomy" id="330153"/>
    <lineage>
        <taxon>Eukaryota</taxon>
        <taxon>Sar</taxon>
        <taxon>Alveolata</taxon>
        <taxon>Perkinsozoa</taxon>
        <taxon>Perkinsea</taxon>
        <taxon>Perkinsida</taxon>
        <taxon>Perkinsidae</taxon>
        <taxon>Perkinsus</taxon>
    </lineage>
</organism>
<evidence type="ECO:0000256" key="2">
    <source>
        <dbReference type="SAM" id="MobiDB-lite"/>
    </source>
</evidence>
<sequence>MSTSSTGGNPSRATAPGSDDDRYKGPSDAFRDALEVGHFAMWLRGTQDDSCVTMTLGVVNILEKVFALESLPLEVHFSRSVRKEMLHEVRHLSANAGLIGASDAEASIEEMMTAAWGKIEPLWRRFEADGGRNFVTDESGESTQASDSDLPGEGVRDNITNAPMTHKTRPKHLTGAKAVGVESANYALAYAMMVGIEAVVRSGEQVSIAKRSEERPQPGEEDTMEVENIMAAVRRNYILPPSGTRLSPPHISKPNKLVFEEAAPEIFQFIRARSCVGDEEYLSSLCQRGFSLIEFVTNSKSGEFFFFSHNGKFMLKTISDEEAETLLGMLKDYAHHVTSHRSLLTRMLGLYRLHIGALYKRWFFVSTSVFDTGSLGLHAQYDLKGSTSKNRRAGDTETVKKDLNWLREDMSLLVPDECKDILIATHKADVEFLAHHGVTDYSVLVGIHDTESSDAGVHTKGVKLLRKTALKKLLPMLRLVHASGRSSVNTTSSRTLTSELAVSRMREHVGNGWVWRGVHGPISFTNAPFRRHKYFIGIIDYLVPWNIKKRAERIMNGCLCQGQTSSCQSPSVYASRQHVFFADRVAGPHDGIPAIGASLLSDSEGIRSEETGLDMSGQVDLNPHVPVVESDGPASLPTVRIGFSGPYPFYAKAGEKIYGHDGPWTSQKADPHTVHATHAAAMIKELQNIAKSTDQAIRESKTHKVPLVKPAVPEKCVPWHLNLDMLRLRQAIEKAEEVEKVLTHDFHIAPFDAGALPRLDLEAVSAHPARFDDIHGHVRPVELQSLRHLRDHVTKVWDEVRTDKTLEGLSEETSKTIVRPFTEMKLSADSLYMHASKCLFPPHRLPDAFSSNMHSLVSPATQAFLYLKNVCLRSVQQLSTLIHRLNYTQFHSV</sequence>
<dbReference type="InterPro" id="IPR027484">
    <property type="entry name" value="PInositol-4-P-5-kinase_N"/>
</dbReference>
<dbReference type="SUPFAM" id="SSF56104">
    <property type="entry name" value="SAICAR synthase-like"/>
    <property type="match status" value="1"/>
</dbReference>
<dbReference type="Gene3D" id="3.30.800.10">
    <property type="entry name" value="Phosphatidylinositol Phosphate Kinase II Beta"/>
    <property type="match status" value="1"/>
</dbReference>
<dbReference type="Pfam" id="PF01504">
    <property type="entry name" value="PIP5K"/>
    <property type="match status" value="1"/>
</dbReference>
<keyword evidence="1" id="KW-0547">Nucleotide-binding</keyword>
<dbReference type="GO" id="GO:0005886">
    <property type="term" value="C:plasma membrane"/>
    <property type="evidence" value="ECO:0007669"/>
    <property type="project" value="TreeGrafter"/>
</dbReference>
<comment type="caution">
    <text evidence="4">The sequence shown here is derived from an EMBL/GenBank/DDBJ whole genome shotgun (WGS) entry which is preliminary data.</text>
</comment>
<keyword evidence="1" id="KW-0808">Transferase</keyword>
<keyword evidence="5" id="KW-1185">Reference proteome</keyword>
<dbReference type="PROSITE" id="PS51455">
    <property type="entry name" value="PIPK"/>
    <property type="match status" value="1"/>
</dbReference>
<feature type="compositionally biased region" description="Polar residues" evidence="2">
    <location>
        <begin position="1"/>
        <end position="12"/>
    </location>
</feature>
<dbReference type="InterPro" id="IPR002498">
    <property type="entry name" value="PInositol-4-P-4/5-kinase_core"/>
</dbReference>
<dbReference type="CDD" id="cd00139">
    <property type="entry name" value="PIPKc"/>
    <property type="match status" value="1"/>
</dbReference>
<dbReference type="GO" id="GO:0005524">
    <property type="term" value="F:ATP binding"/>
    <property type="evidence" value="ECO:0007669"/>
    <property type="project" value="UniProtKB-UniRule"/>
</dbReference>
<accession>A0A7J6M2T6</accession>
<reference evidence="4 5" key="1">
    <citation type="submission" date="2020-04" db="EMBL/GenBank/DDBJ databases">
        <title>Perkinsus chesapeaki whole genome sequence.</title>
        <authorList>
            <person name="Bogema D.R."/>
        </authorList>
    </citation>
    <scope>NUCLEOTIDE SEQUENCE [LARGE SCALE GENOMIC DNA]</scope>
    <source>
        <strain evidence="4">ATCC PRA-425</strain>
    </source>
</reference>
<dbReference type="OrthoDB" id="2129491at2759"/>
<dbReference type="InterPro" id="IPR023610">
    <property type="entry name" value="PInositol-4/5-P-5/4-kinase"/>
</dbReference>
<dbReference type="PANTHER" id="PTHR23086">
    <property type="entry name" value="PHOSPHATIDYLINOSITOL-4-PHOSPHATE 5-KINASE"/>
    <property type="match status" value="1"/>
</dbReference>
<dbReference type="Proteomes" id="UP000591131">
    <property type="component" value="Unassembled WGS sequence"/>
</dbReference>
<proteinExistence type="predicted"/>
<dbReference type="InterPro" id="IPR027483">
    <property type="entry name" value="PInositol-4-P-4/5-kinase_C_sf"/>
</dbReference>
<name>A0A7J6M2T6_PERCH</name>
<dbReference type="AlphaFoldDB" id="A0A7J6M2T6"/>
<dbReference type="SMART" id="SM00330">
    <property type="entry name" value="PIPKc"/>
    <property type="match status" value="1"/>
</dbReference>
<feature type="region of interest" description="Disordered" evidence="2">
    <location>
        <begin position="133"/>
        <end position="171"/>
    </location>
</feature>
<evidence type="ECO:0000259" key="3">
    <source>
        <dbReference type="PROSITE" id="PS51455"/>
    </source>
</evidence>
<feature type="region of interest" description="Disordered" evidence="2">
    <location>
        <begin position="1"/>
        <end position="26"/>
    </location>
</feature>
<protein>
    <recommendedName>
        <fullName evidence="3">PIPK domain-containing protein</fullName>
    </recommendedName>
</protein>
<gene>
    <name evidence="4" type="ORF">FOL47_004633</name>
</gene>
<feature type="domain" description="PIPK" evidence="3">
    <location>
        <begin position="196"/>
        <end position="585"/>
    </location>
</feature>
<evidence type="ECO:0000313" key="5">
    <source>
        <dbReference type="Proteomes" id="UP000591131"/>
    </source>
</evidence>
<evidence type="ECO:0000256" key="1">
    <source>
        <dbReference type="PROSITE-ProRule" id="PRU00781"/>
    </source>
</evidence>
<keyword evidence="1" id="KW-0418">Kinase</keyword>
<dbReference type="Gene3D" id="3.30.810.10">
    <property type="entry name" value="2-Layer Sandwich"/>
    <property type="match status" value="1"/>
</dbReference>
<keyword evidence="1" id="KW-0067">ATP-binding</keyword>
<evidence type="ECO:0000313" key="4">
    <source>
        <dbReference type="EMBL" id="KAF4665391.1"/>
    </source>
</evidence>
<dbReference type="GO" id="GO:0046854">
    <property type="term" value="P:phosphatidylinositol phosphate biosynthetic process"/>
    <property type="evidence" value="ECO:0007669"/>
    <property type="project" value="TreeGrafter"/>
</dbReference>